<name>A0A5A8CHP2_CAFRO</name>
<keyword evidence="1" id="KW-0479">Metal-binding</keyword>
<protein>
    <recommendedName>
        <fullName evidence="6">RING-type domain-containing protein</fullName>
    </recommendedName>
</protein>
<dbReference type="PROSITE" id="PS00518">
    <property type="entry name" value="ZF_RING_1"/>
    <property type="match status" value="1"/>
</dbReference>
<evidence type="ECO:0000256" key="2">
    <source>
        <dbReference type="ARBA" id="ARBA00022771"/>
    </source>
</evidence>
<keyword evidence="2" id="KW-0863">Zinc-finger</keyword>
<evidence type="ECO:0000313" key="4">
    <source>
        <dbReference type="EMBL" id="KAA0152562.1"/>
    </source>
</evidence>
<reference evidence="4 5" key="1">
    <citation type="submission" date="2019-07" db="EMBL/GenBank/DDBJ databases">
        <title>Genomes of Cafeteria roenbergensis.</title>
        <authorList>
            <person name="Fischer M.G."/>
            <person name="Hackl T."/>
            <person name="Roman M."/>
        </authorList>
    </citation>
    <scope>NUCLEOTIDE SEQUENCE [LARGE SCALE GENOMIC DNA]</scope>
    <source>
        <strain evidence="4 5">BVI</strain>
    </source>
</reference>
<dbReference type="AlphaFoldDB" id="A0A5A8CHP2"/>
<sequence>MGCEHLLCQACASSAFAGAGAPECPVCNVPTANSVLQVPVIQPSPALDDAAWFYILTRPAMAMKLLQASMRFHK</sequence>
<proteinExistence type="predicted"/>
<dbReference type="GO" id="GO:0008270">
    <property type="term" value="F:zinc ion binding"/>
    <property type="evidence" value="ECO:0007669"/>
    <property type="project" value="UniProtKB-KW"/>
</dbReference>
<comment type="caution">
    <text evidence="4">The sequence shown here is derived from an EMBL/GenBank/DDBJ whole genome shotgun (WGS) entry which is preliminary data.</text>
</comment>
<dbReference type="Gene3D" id="3.30.40.10">
    <property type="entry name" value="Zinc/RING finger domain, C3HC4 (zinc finger)"/>
    <property type="match status" value="1"/>
</dbReference>
<dbReference type="SUPFAM" id="SSF57850">
    <property type="entry name" value="RING/U-box"/>
    <property type="match status" value="1"/>
</dbReference>
<evidence type="ECO:0008006" key="6">
    <source>
        <dbReference type="Google" id="ProtNLM"/>
    </source>
</evidence>
<organism evidence="4 5">
    <name type="scientific">Cafeteria roenbergensis</name>
    <name type="common">Marine flagellate</name>
    <dbReference type="NCBI Taxonomy" id="33653"/>
    <lineage>
        <taxon>Eukaryota</taxon>
        <taxon>Sar</taxon>
        <taxon>Stramenopiles</taxon>
        <taxon>Bigyra</taxon>
        <taxon>Opalozoa</taxon>
        <taxon>Bicosoecida</taxon>
        <taxon>Cafeteriaceae</taxon>
        <taxon>Cafeteria</taxon>
    </lineage>
</organism>
<gene>
    <name evidence="4" type="ORF">FNF29_03789</name>
</gene>
<dbReference type="InterPro" id="IPR013083">
    <property type="entry name" value="Znf_RING/FYVE/PHD"/>
</dbReference>
<evidence type="ECO:0000256" key="1">
    <source>
        <dbReference type="ARBA" id="ARBA00022723"/>
    </source>
</evidence>
<dbReference type="EMBL" id="VLTN01000020">
    <property type="protein sequence ID" value="KAA0152562.1"/>
    <property type="molecule type" value="Genomic_DNA"/>
</dbReference>
<keyword evidence="5" id="KW-1185">Reference proteome</keyword>
<dbReference type="Proteomes" id="UP000323011">
    <property type="component" value="Unassembled WGS sequence"/>
</dbReference>
<evidence type="ECO:0000313" key="5">
    <source>
        <dbReference type="Proteomes" id="UP000323011"/>
    </source>
</evidence>
<evidence type="ECO:0000256" key="3">
    <source>
        <dbReference type="ARBA" id="ARBA00022833"/>
    </source>
</evidence>
<keyword evidence="3" id="KW-0862">Zinc</keyword>
<dbReference type="InterPro" id="IPR017907">
    <property type="entry name" value="Znf_RING_CS"/>
</dbReference>
<accession>A0A5A8CHP2</accession>